<dbReference type="Pfam" id="PF01551">
    <property type="entry name" value="Peptidase_M23"/>
    <property type="match status" value="1"/>
</dbReference>
<dbReference type="InterPro" id="IPR011055">
    <property type="entry name" value="Dup_hybrid_motif"/>
</dbReference>
<dbReference type="InterPro" id="IPR016047">
    <property type="entry name" value="M23ase_b-sheet_dom"/>
</dbReference>
<comment type="caution">
    <text evidence="3">The sequence shown here is derived from an EMBL/GenBank/DDBJ whole genome shotgun (WGS) entry which is preliminary data.</text>
</comment>
<feature type="domain" description="M23ase beta-sheet core" evidence="2">
    <location>
        <begin position="219"/>
        <end position="319"/>
    </location>
</feature>
<feature type="region of interest" description="Disordered" evidence="1">
    <location>
        <begin position="1"/>
        <end position="32"/>
    </location>
</feature>
<dbReference type="GO" id="GO:0004222">
    <property type="term" value="F:metalloendopeptidase activity"/>
    <property type="evidence" value="ECO:0007669"/>
    <property type="project" value="TreeGrafter"/>
</dbReference>
<evidence type="ECO:0000256" key="1">
    <source>
        <dbReference type="SAM" id="MobiDB-lite"/>
    </source>
</evidence>
<sequence length="329" mass="34833">MAKACLPASAGTVSPAPRRPRPRSTTREGSDVPFYALRPHRIGAARGTRWWCDPVLRIGGPRMIAGTAGHDIPPTRRRIRERAAAAQQAAHAARRQSRARWLRRRGVALVAMAAVPALAVPLSLPSPSPAEALAAQQPETVSSQPQSLTVGDRAAPVVLDRDGFSASVPLPDGAEPYAFTAATFVNDPASPVQWPFTTGVPVSSPFGYRIPPCSSCSSYHNGVDLTPGMGTSIQAMADGVVTVATDEGGSYGTYVVIQHEIDGQLVESLYAHLIEGSIALEVGERVRVGQLVGLVGNTGLSTGAHLHFEVRPDGEPVDPFVWLPPRVRS</sequence>
<dbReference type="SUPFAM" id="SSF51261">
    <property type="entry name" value="Duplicated hybrid motif"/>
    <property type="match status" value="1"/>
</dbReference>
<dbReference type="InterPro" id="IPR050570">
    <property type="entry name" value="Cell_wall_metabolism_enzyme"/>
</dbReference>
<proteinExistence type="predicted"/>
<protein>
    <submittedName>
        <fullName evidence="3">M23 family metallopeptidase</fullName>
    </submittedName>
</protein>
<feature type="region of interest" description="Disordered" evidence="1">
    <location>
        <begin position="128"/>
        <end position="149"/>
    </location>
</feature>
<gene>
    <name evidence="3" type="ORF">F6B43_01115</name>
</gene>
<organism evidence="3 4">
    <name type="scientific">Microbacterium rhizomatis</name>
    <dbReference type="NCBI Taxonomy" id="1631477"/>
    <lineage>
        <taxon>Bacteria</taxon>
        <taxon>Bacillati</taxon>
        <taxon>Actinomycetota</taxon>
        <taxon>Actinomycetes</taxon>
        <taxon>Micrococcales</taxon>
        <taxon>Microbacteriaceae</taxon>
        <taxon>Microbacterium</taxon>
    </lineage>
</organism>
<name>A0A5J5J4D9_9MICO</name>
<dbReference type="PANTHER" id="PTHR21666">
    <property type="entry name" value="PEPTIDASE-RELATED"/>
    <property type="match status" value="1"/>
</dbReference>
<feature type="compositionally biased region" description="Polar residues" evidence="1">
    <location>
        <begin position="137"/>
        <end position="149"/>
    </location>
</feature>
<evidence type="ECO:0000313" key="3">
    <source>
        <dbReference type="EMBL" id="KAA9110329.1"/>
    </source>
</evidence>
<accession>A0A5J5J4D9</accession>
<dbReference type="PANTHER" id="PTHR21666:SF270">
    <property type="entry name" value="MUREIN HYDROLASE ACTIVATOR ENVC"/>
    <property type="match status" value="1"/>
</dbReference>
<dbReference type="EMBL" id="VYSA01000001">
    <property type="protein sequence ID" value="KAA9110329.1"/>
    <property type="molecule type" value="Genomic_DNA"/>
</dbReference>
<evidence type="ECO:0000313" key="4">
    <source>
        <dbReference type="Proteomes" id="UP000325827"/>
    </source>
</evidence>
<dbReference type="OrthoDB" id="1099523at2"/>
<dbReference type="Proteomes" id="UP000325827">
    <property type="component" value="Unassembled WGS sequence"/>
</dbReference>
<dbReference type="CDD" id="cd12797">
    <property type="entry name" value="M23_peptidase"/>
    <property type="match status" value="1"/>
</dbReference>
<keyword evidence="4" id="KW-1185">Reference proteome</keyword>
<evidence type="ECO:0000259" key="2">
    <source>
        <dbReference type="Pfam" id="PF01551"/>
    </source>
</evidence>
<reference evidence="4" key="1">
    <citation type="submission" date="2019-09" db="EMBL/GenBank/DDBJ databases">
        <title>Mumia zhuanghuii sp. nov. isolated from the intestinal contents of plateau pika (Ochotona curzoniae) in the Qinghai-Tibet plateau of China.</title>
        <authorList>
            <person name="Tian Z."/>
        </authorList>
    </citation>
    <scope>NUCLEOTIDE SEQUENCE [LARGE SCALE GENOMIC DNA]</scope>
    <source>
        <strain evidence="4">JCM 30598</strain>
    </source>
</reference>
<dbReference type="AlphaFoldDB" id="A0A5J5J4D9"/>
<dbReference type="Gene3D" id="2.70.70.10">
    <property type="entry name" value="Glucose Permease (Domain IIA)"/>
    <property type="match status" value="1"/>
</dbReference>